<evidence type="ECO:0000259" key="2">
    <source>
        <dbReference type="Pfam" id="PF00931"/>
    </source>
</evidence>
<feature type="region of interest" description="Disordered" evidence="1">
    <location>
        <begin position="1"/>
        <end position="23"/>
    </location>
</feature>
<dbReference type="InterPro" id="IPR027417">
    <property type="entry name" value="P-loop_NTPase"/>
</dbReference>
<dbReference type="CDD" id="cd21037">
    <property type="entry name" value="MLKL_NTD"/>
    <property type="match status" value="1"/>
</dbReference>
<dbReference type="AlphaFoldDB" id="A0AAD7J6U8"/>
<protein>
    <recommendedName>
        <fullName evidence="2">NB-ARC domain-containing protein</fullName>
    </recommendedName>
</protein>
<feature type="region of interest" description="Disordered" evidence="1">
    <location>
        <begin position="1045"/>
        <end position="1067"/>
    </location>
</feature>
<dbReference type="Proteomes" id="UP001215598">
    <property type="component" value="Unassembled WGS sequence"/>
</dbReference>
<keyword evidence="4" id="KW-1185">Reference proteome</keyword>
<dbReference type="EMBL" id="JARKIB010000042">
    <property type="protein sequence ID" value="KAJ7758403.1"/>
    <property type="molecule type" value="Genomic_DNA"/>
</dbReference>
<dbReference type="InterPro" id="IPR036537">
    <property type="entry name" value="Adaptor_Cbl_N_dom_sf"/>
</dbReference>
<sequence>MKTVTDSSPQVAGNTVNEDMAPVPTTRVSNITASLADVVSLLGKLDEACDTPFLSVISATTLSLIACVREAKRNKEESMHLMENIPDLLQVVVALHINAEPAGCLAPRTLEAVGEFTKTLHMIHSFVEAQQDTVGKKLKHFLKPNEMNTMLKECRVGLDRARDVFGLIVGVQLLNNGEERKLEMDKMHDEVLELVSALTDNSVSDGWSMRTKVSGTSSNSLSILPAEPKIFHGRAAELEAVVELFRQGSPRIAILGGGGMGKTSLAKAVLHDPEVSARYERRFFVATDSASTRPELLQLVASHIGLRPTKDLDTVMKASLARPALPSVEEFMSRVVEVPGLALMITMRGAERPAKVHWTHPFLPPLKQLPISAAQQTFIDIADSFHPSNEVEQLLRLTDYMPLAVNLIAHLVDYEGSSAVLARWENEKISLLSAGHDKRTNLEASIQISLSSSRLTSQPGAKDLLALLSILPDGLSDVELLQMNLPIQNIRAARSTLLSTCLAYVDEGKRLKVLGPIREHVQKSSPPSPSLLLSPREYFGQLLNLHSRYWGTDNPAGQSNRLASNLANIHQTFQRELHAGNPDLAQAVRYVLQYSFFRHIHGYGYTDLLPQVELLLPQACDDRIEIEYITRVFQSYMYYPVSEPELLVKQGLELLPNLTDPEYKCQFYRALGCYYCYHRNNFALSKQFLAKALTAANSAGLIDSAIKVLISSAETEGIQGNYSAANQYAQEARKLANLSGGLYAEAQALFNIAAAPLDCNLTHRILMLDRARDLLRLCNMAGASLDHNILTMMALAHLDKTEHVEAKAIYTDVLLRTSAEQDPFNHVCCLINLVAIEIHTRTGQMEDHTRQALGRASSIFQTLHYPPGGILCDMVMSDLQLNDGDVAGAYAKLKQCVSSSWGKDASVVSGCLNRLADVKRWPLDGTQRTWTWTITYLAWAQKTNDIIASHWALCFLGDYLLADEEEETAQNIFAAVLDGFTHMDIHEGRAHCMLRLGDMLERQGQRFMAAELWTVARTLFKRSMQEKNVAEIDARFAEHSLEQESLEQKEVGAPVLGDQNRVPVLGS</sequence>
<feature type="domain" description="NB-ARC" evidence="2">
    <location>
        <begin position="244"/>
        <end position="310"/>
    </location>
</feature>
<accession>A0AAD7J6U8</accession>
<evidence type="ECO:0000256" key="1">
    <source>
        <dbReference type="SAM" id="MobiDB-lite"/>
    </source>
</evidence>
<proteinExistence type="predicted"/>
<dbReference type="GO" id="GO:0007166">
    <property type="term" value="P:cell surface receptor signaling pathway"/>
    <property type="evidence" value="ECO:0007669"/>
    <property type="project" value="InterPro"/>
</dbReference>
<dbReference type="Gene3D" id="1.20.930.20">
    <property type="entry name" value="Adaptor protein Cbl, N-terminal domain"/>
    <property type="match status" value="1"/>
</dbReference>
<evidence type="ECO:0000313" key="3">
    <source>
        <dbReference type="EMBL" id="KAJ7758403.1"/>
    </source>
</evidence>
<feature type="compositionally biased region" description="Polar residues" evidence="1">
    <location>
        <begin position="1"/>
        <end position="17"/>
    </location>
</feature>
<evidence type="ECO:0000313" key="4">
    <source>
        <dbReference type="Proteomes" id="UP001215598"/>
    </source>
</evidence>
<dbReference type="Gene3D" id="3.40.50.300">
    <property type="entry name" value="P-loop containing nucleotide triphosphate hydrolases"/>
    <property type="match status" value="1"/>
</dbReference>
<dbReference type="InterPro" id="IPR002182">
    <property type="entry name" value="NB-ARC"/>
</dbReference>
<reference evidence="3" key="1">
    <citation type="submission" date="2023-03" db="EMBL/GenBank/DDBJ databases">
        <title>Massive genome expansion in bonnet fungi (Mycena s.s.) driven by repeated elements and novel gene families across ecological guilds.</title>
        <authorList>
            <consortium name="Lawrence Berkeley National Laboratory"/>
            <person name="Harder C.B."/>
            <person name="Miyauchi S."/>
            <person name="Viragh M."/>
            <person name="Kuo A."/>
            <person name="Thoen E."/>
            <person name="Andreopoulos B."/>
            <person name="Lu D."/>
            <person name="Skrede I."/>
            <person name="Drula E."/>
            <person name="Henrissat B."/>
            <person name="Morin E."/>
            <person name="Kohler A."/>
            <person name="Barry K."/>
            <person name="LaButti K."/>
            <person name="Morin E."/>
            <person name="Salamov A."/>
            <person name="Lipzen A."/>
            <person name="Mereny Z."/>
            <person name="Hegedus B."/>
            <person name="Baldrian P."/>
            <person name="Stursova M."/>
            <person name="Weitz H."/>
            <person name="Taylor A."/>
            <person name="Grigoriev I.V."/>
            <person name="Nagy L.G."/>
            <person name="Martin F."/>
            <person name="Kauserud H."/>
        </authorList>
    </citation>
    <scope>NUCLEOTIDE SEQUENCE</scope>
    <source>
        <strain evidence="3">CBHHK182m</strain>
    </source>
</reference>
<dbReference type="SUPFAM" id="SSF52540">
    <property type="entry name" value="P-loop containing nucleoside triphosphate hydrolases"/>
    <property type="match status" value="1"/>
</dbReference>
<gene>
    <name evidence="3" type="ORF">B0H16DRAFT_1885377</name>
</gene>
<dbReference type="GO" id="GO:0043531">
    <property type="term" value="F:ADP binding"/>
    <property type="evidence" value="ECO:0007669"/>
    <property type="project" value="InterPro"/>
</dbReference>
<organism evidence="3 4">
    <name type="scientific">Mycena metata</name>
    <dbReference type="NCBI Taxonomy" id="1033252"/>
    <lineage>
        <taxon>Eukaryota</taxon>
        <taxon>Fungi</taxon>
        <taxon>Dikarya</taxon>
        <taxon>Basidiomycota</taxon>
        <taxon>Agaricomycotina</taxon>
        <taxon>Agaricomycetes</taxon>
        <taxon>Agaricomycetidae</taxon>
        <taxon>Agaricales</taxon>
        <taxon>Marasmiineae</taxon>
        <taxon>Mycenaceae</taxon>
        <taxon>Mycena</taxon>
    </lineage>
</organism>
<name>A0AAD7J6U8_9AGAR</name>
<dbReference type="Pfam" id="PF00931">
    <property type="entry name" value="NB-ARC"/>
    <property type="match status" value="1"/>
</dbReference>
<dbReference type="InterPro" id="IPR059179">
    <property type="entry name" value="MLKL-like_MCAfunc"/>
</dbReference>
<comment type="caution">
    <text evidence="3">The sequence shown here is derived from an EMBL/GenBank/DDBJ whole genome shotgun (WGS) entry which is preliminary data.</text>
</comment>